<keyword evidence="3" id="KW-1185">Reference proteome</keyword>
<dbReference type="EMBL" id="CP019948">
    <property type="protein sequence ID" value="ARN82229.1"/>
    <property type="molecule type" value="Genomic_DNA"/>
</dbReference>
<name>A0A1W6MXG1_9HYPH</name>
<accession>A0A1W6MXG1</accession>
<reference evidence="2 3" key="1">
    <citation type="submission" date="2017-02" db="EMBL/GenBank/DDBJ databases">
        <authorList>
            <person name="Peterson S.W."/>
        </authorList>
    </citation>
    <scope>NUCLEOTIDE SEQUENCE [LARGE SCALE GENOMIC DNA]</scope>
    <source>
        <strain evidence="2 3">S285</strain>
    </source>
</reference>
<feature type="domain" description="SnoaL-like" evidence="1">
    <location>
        <begin position="18"/>
        <end position="106"/>
    </location>
</feature>
<dbReference type="STRING" id="655015.B1812_15325"/>
<dbReference type="AlphaFoldDB" id="A0A1W6MXG1"/>
<evidence type="ECO:0000313" key="3">
    <source>
        <dbReference type="Proteomes" id="UP000193978"/>
    </source>
</evidence>
<dbReference type="Gene3D" id="3.10.450.50">
    <property type="match status" value="1"/>
</dbReference>
<organism evidence="2 3">
    <name type="scientific">Methylocystis bryophila</name>
    <dbReference type="NCBI Taxonomy" id="655015"/>
    <lineage>
        <taxon>Bacteria</taxon>
        <taxon>Pseudomonadati</taxon>
        <taxon>Pseudomonadota</taxon>
        <taxon>Alphaproteobacteria</taxon>
        <taxon>Hyphomicrobiales</taxon>
        <taxon>Methylocystaceae</taxon>
        <taxon>Methylocystis</taxon>
    </lineage>
</organism>
<evidence type="ECO:0000259" key="1">
    <source>
        <dbReference type="Pfam" id="PF12680"/>
    </source>
</evidence>
<proteinExistence type="predicted"/>
<dbReference type="KEGG" id="mbry:B1812_15325"/>
<evidence type="ECO:0000313" key="2">
    <source>
        <dbReference type="EMBL" id="ARN82229.1"/>
    </source>
</evidence>
<dbReference type="Pfam" id="PF12680">
    <property type="entry name" value="SnoaL_2"/>
    <property type="match status" value="1"/>
</dbReference>
<gene>
    <name evidence="2" type="ORF">B1812_15325</name>
</gene>
<protein>
    <recommendedName>
        <fullName evidence="1">SnoaL-like domain-containing protein</fullName>
    </recommendedName>
</protein>
<dbReference type="InterPro" id="IPR037401">
    <property type="entry name" value="SnoaL-like"/>
</dbReference>
<dbReference type="Proteomes" id="UP000193978">
    <property type="component" value="Chromosome"/>
</dbReference>
<sequence length="114" mass="12328">MTKALWDRYAESWSMPETERLGRLAETVAAEVSYTDPHVTLTGIPAFSEYMAGFQTNLPGAGFEIREAAGHHGRTLAQWNMVGGDKSVIGTGVSFAELSDDGKLARITGFFAVT</sequence>
<dbReference type="InterPro" id="IPR032710">
    <property type="entry name" value="NTF2-like_dom_sf"/>
</dbReference>
<dbReference type="SUPFAM" id="SSF54427">
    <property type="entry name" value="NTF2-like"/>
    <property type="match status" value="1"/>
</dbReference>